<dbReference type="Proteomes" id="UP000275408">
    <property type="component" value="Unassembled WGS sequence"/>
</dbReference>
<sequence>AALRDILAVYRPSKGKSLNALPTPPAVKQVTLDFEAAMWAAMSTTSGLRVPLNLGIMVKGWLSKVYHKVNRQCYDYDLYNTLYIQELGLQVLYQRDEGTFKYLRKLMALPFLPSHEIPAMFESLKEHATSPALRELTRYIENQWVQSLAFTPKDWGVYGQPTRTNNDTEGWHHAPNRRAMGRHLPFYELIELLHREAKSVATQKRLVSNQKLTRIQRRAYRQLQSKVFGFWQKYENGEKNSGPIIEIDVEIKRRIIA</sequence>
<evidence type="ECO:0000313" key="1">
    <source>
        <dbReference type="EMBL" id="RMX53528.1"/>
    </source>
</evidence>
<dbReference type="OrthoDB" id="5984045at2759"/>
<name>A0A3M6UJH9_POCDA</name>
<comment type="caution">
    <text evidence="1">The sequence shown here is derived from an EMBL/GenBank/DDBJ whole genome shotgun (WGS) entry which is preliminary data.</text>
</comment>
<proteinExistence type="predicted"/>
<dbReference type="AlphaFoldDB" id="A0A3M6UJH9"/>
<feature type="non-terminal residue" evidence="1">
    <location>
        <position position="1"/>
    </location>
</feature>
<protein>
    <submittedName>
        <fullName evidence="1">Uncharacterized protein</fullName>
    </submittedName>
</protein>
<reference evidence="1 2" key="1">
    <citation type="journal article" date="2018" name="Sci. Rep.">
        <title>Comparative analysis of the Pocillopora damicornis genome highlights role of immune system in coral evolution.</title>
        <authorList>
            <person name="Cunning R."/>
            <person name="Bay R.A."/>
            <person name="Gillette P."/>
            <person name="Baker A.C."/>
            <person name="Traylor-Knowles N."/>
        </authorList>
    </citation>
    <scope>NUCLEOTIDE SEQUENCE [LARGE SCALE GENOMIC DNA]</scope>
    <source>
        <strain evidence="1">RSMAS</strain>
        <tissue evidence="1">Whole animal</tissue>
    </source>
</reference>
<evidence type="ECO:0000313" key="2">
    <source>
        <dbReference type="Proteomes" id="UP000275408"/>
    </source>
</evidence>
<keyword evidence="2" id="KW-1185">Reference proteome</keyword>
<dbReference type="EMBL" id="RCHS01001420">
    <property type="protein sequence ID" value="RMX53528.1"/>
    <property type="molecule type" value="Genomic_DNA"/>
</dbReference>
<organism evidence="1 2">
    <name type="scientific">Pocillopora damicornis</name>
    <name type="common">Cauliflower coral</name>
    <name type="synonym">Millepora damicornis</name>
    <dbReference type="NCBI Taxonomy" id="46731"/>
    <lineage>
        <taxon>Eukaryota</taxon>
        <taxon>Metazoa</taxon>
        <taxon>Cnidaria</taxon>
        <taxon>Anthozoa</taxon>
        <taxon>Hexacorallia</taxon>
        <taxon>Scleractinia</taxon>
        <taxon>Astrocoeniina</taxon>
        <taxon>Pocilloporidae</taxon>
        <taxon>Pocillopora</taxon>
    </lineage>
</organism>
<gene>
    <name evidence="1" type="ORF">pdam_00004406</name>
</gene>
<accession>A0A3M6UJH9</accession>